<dbReference type="GO" id="GO:0042795">
    <property type="term" value="P:snRNA transcription by RNA polymerase II"/>
    <property type="evidence" value="ECO:0007669"/>
    <property type="project" value="TreeGrafter"/>
</dbReference>
<dbReference type="PROSITE" id="PS51294">
    <property type="entry name" value="HTH_MYB"/>
    <property type="match status" value="2"/>
</dbReference>
<dbReference type="AlphaFoldDB" id="A0A8H3J5B1"/>
<dbReference type="OrthoDB" id="2143914at2759"/>
<evidence type="ECO:0000259" key="7">
    <source>
        <dbReference type="PROSITE" id="PS51294"/>
    </source>
</evidence>
<reference evidence="8" key="1">
    <citation type="submission" date="2021-03" db="EMBL/GenBank/DDBJ databases">
        <authorList>
            <person name="Tagirdzhanova G."/>
        </authorList>
    </citation>
    <scope>NUCLEOTIDE SEQUENCE</scope>
</reference>
<evidence type="ECO:0000256" key="3">
    <source>
        <dbReference type="ARBA" id="ARBA00023163"/>
    </source>
</evidence>
<protein>
    <submittedName>
        <fullName evidence="8">Uncharacterized protein</fullName>
    </submittedName>
</protein>
<evidence type="ECO:0000313" key="8">
    <source>
        <dbReference type="EMBL" id="CAF9941031.1"/>
    </source>
</evidence>
<dbReference type="Proteomes" id="UP000664534">
    <property type="component" value="Unassembled WGS sequence"/>
</dbReference>
<evidence type="ECO:0000259" key="6">
    <source>
        <dbReference type="PROSITE" id="PS50090"/>
    </source>
</evidence>
<dbReference type="GO" id="GO:0042796">
    <property type="term" value="P:snRNA transcription by RNA polymerase III"/>
    <property type="evidence" value="ECO:0007669"/>
    <property type="project" value="TreeGrafter"/>
</dbReference>
<dbReference type="SUPFAM" id="SSF46689">
    <property type="entry name" value="Homeodomain-like"/>
    <property type="match status" value="1"/>
</dbReference>
<feature type="compositionally biased region" description="Polar residues" evidence="5">
    <location>
        <begin position="128"/>
        <end position="141"/>
    </location>
</feature>
<evidence type="ECO:0000256" key="2">
    <source>
        <dbReference type="ARBA" id="ARBA00023125"/>
    </source>
</evidence>
<keyword evidence="1" id="KW-0805">Transcription regulation</keyword>
<dbReference type="InterPro" id="IPR051575">
    <property type="entry name" value="Myb-like_DNA-bd"/>
</dbReference>
<dbReference type="GO" id="GO:0019185">
    <property type="term" value="C:snRNA-activating protein complex"/>
    <property type="evidence" value="ECO:0007669"/>
    <property type="project" value="TreeGrafter"/>
</dbReference>
<sequence length="349" mass="38213">MGDEDQRLEAGVELHGCRWNKVSEVVGTRQADQCSRRWHECLNPTINRSRWSLLEDSTLECAVRIYGRNWTEIVERFFNDRTPIAARNRYEQRFKKGVGGTNIGVSQNQDQQVSPVEEESPSPTSSTFEGNNDNQSLPLSCSEPSDVSTYCHLSAPYIPLKNLFNDGNLVSSLGSSGISPGLASLEPFPTCPPMDVPSDGTYSEATKPLPDTLCSPNEPKITTGSLSHMTFPDIEKAFCELSTPVQGGFWANGSIASPGSDYHSVISSISGLTTPATTPLPPSSTAAPMPDWCQLPNSLSLDQVDQIIRQLTSYRVQMAEVQGSDFPATQSREEEFVAEQGVRGDMAWK</sequence>
<dbReference type="InterPro" id="IPR017930">
    <property type="entry name" value="Myb_dom"/>
</dbReference>
<name>A0A8H3J5B1_9LECA</name>
<dbReference type="InterPro" id="IPR009057">
    <property type="entry name" value="Homeodomain-like_sf"/>
</dbReference>
<evidence type="ECO:0000256" key="5">
    <source>
        <dbReference type="SAM" id="MobiDB-lite"/>
    </source>
</evidence>
<feature type="domain" description="Myb-like" evidence="6">
    <location>
        <begin position="1"/>
        <end position="42"/>
    </location>
</feature>
<proteinExistence type="predicted"/>
<feature type="domain" description="HTH myb-type" evidence="7">
    <location>
        <begin position="1"/>
        <end position="46"/>
    </location>
</feature>
<organism evidence="8 9">
    <name type="scientific">Imshaugia aleurites</name>
    <dbReference type="NCBI Taxonomy" id="172621"/>
    <lineage>
        <taxon>Eukaryota</taxon>
        <taxon>Fungi</taxon>
        <taxon>Dikarya</taxon>
        <taxon>Ascomycota</taxon>
        <taxon>Pezizomycotina</taxon>
        <taxon>Lecanoromycetes</taxon>
        <taxon>OSLEUM clade</taxon>
        <taxon>Lecanoromycetidae</taxon>
        <taxon>Lecanorales</taxon>
        <taxon>Lecanorineae</taxon>
        <taxon>Parmeliaceae</taxon>
        <taxon>Imshaugia</taxon>
    </lineage>
</organism>
<dbReference type="InterPro" id="IPR001005">
    <property type="entry name" value="SANT/Myb"/>
</dbReference>
<dbReference type="GO" id="GO:0000978">
    <property type="term" value="F:RNA polymerase II cis-regulatory region sequence-specific DNA binding"/>
    <property type="evidence" value="ECO:0007669"/>
    <property type="project" value="TreeGrafter"/>
</dbReference>
<evidence type="ECO:0000256" key="1">
    <source>
        <dbReference type="ARBA" id="ARBA00023015"/>
    </source>
</evidence>
<feature type="region of interest" description="Disordered" evidence="5">
    <location>
        <begin position="98"/>
        <end position="141"/>
    </location>
</feature>
<accession>A0A8H3J5B1</accession>
<keyword evidence="2" id="KW-0238">DNA-binding</keyword>
<feature type="domain" description="Myb-like" evidence="6">
    <location>
        <begin position="43"/>
        <end position="94"/>
    </location>
</feature>
<dbReference type="PANTHER" id="PTHR46621">
    <property type="entry name" value="SNRNA-ACTIVATING PROTEIN COMPLEX SUBUNIT 4"/>
    <property type="match status" value="1"/>
</dbReference>
<gene>
    <name evidence="8" type="ORF">IMSHALPRED_002399</name>
</gene>
<feature type="compositionally biased region" description="Polar residues" evidence="5">
    <location>
        <begin position="103"/>
        <end position="112"/>
    </location>
</feature>
<keyword evidence="3" id="KW-0804">Transcription</keyword>
<keyword evidence="9" id="KW-1185">Reference proteome</keyword>
<dbReference type="Pfam" id="PF13921">
    <property type="entry name" value="Myb_DNA-bind_6"/>
    <property type="match status" value="1"/>
</dbReference>
<dbReference type="PANTHER" id="PTHR46621:SF1">
    <property type="entry name" value="SNRNA-ACTIVATING PROTEIN COMPLEX SUBUNIT 4"/>
    <property type="match status" value="1"/>
</dbReference>
<dbReference type="GO" id="GO:0001006">
    <property type="term" value="F:RNA polymerase III type 3 promoter sequence-specific DNA binding"/>
    <property type="evidence" value="ECO:0007669"/>
    <property type="project" value="TreeGrafter"/>
</dbReference>
<dbReference type="Gene3D" id="1.10.10.60">
    <property type="entry name" value="Homeodomain-like"/>
    <property type="match status" value="2"/>
</dbReference>
<dbReference type="SMART" id="SM00717">
    <property type="entry name" value="SANT"/>
    <property type="match status" value="2"/>
</dbReference>
<dbReference type="CDD" id="cd00167">
    <property type="entry name" value="SANT"/>
    <property type="match status" value="2"/>
</dbReference>
<keyword evidence="4" id="KW-0539">Nucleus</keyword>
<dbReference type="PROSITE" id="PS50090">
    <property type="entry name" value="MYB_LIKE"/>
    <property type="match status" value="2"/>
</dbReference>
<comment type="caution">
    <text evidence="8">The sequence shown here is derived from an EMBL/GenBank/DDBJ whole genome shotgun (WGS) entry which is preliminary data.</text>
</comment>
<dbReference type="EMBL" id="CAJPDT010000140">
    <property type="protein sequence ID" value="CAF9941031.1"/>
    <property type="molecule type" value="Genomic_DNA"/>
</dbReference>
<evidence type="ECO:0000256" key="4">
    <source>
        <dbReference type="ARBA" id="ARBA00023242"/>
    </source>
</evidence>
<evidence type="ECO:0000313" key="9">
    <source>
        <dbReference type="Proteomes" id="UP000664534"/>
    </source>
</evidence>
<feature type="domain" description="HTH myb-type" evidence="7">
    <location>
        <begin position="47"/>
        <end position="98"/>
    </location>
</feature>